<evidence type="ECO:0000256" key="1">
    <source>
        <dbReference type="ARBA" id="ARBA00008723"/>
    </source>
</evidence>
<evidence type="ECO:0000256" key="4">
    <source>
        <dbReference type="ARBA" id="ARBA00023180"/>
    </source>
</evidence>
<dbReference type="PANTHER" id="PTHR22953">
    <property type="entry name" value="ACID PHOSPHATASE RELATED"/>
    <property type="match status" value="1"/>
</dbReference>
<dbReference type="Gene3D" id="3.60.21.10">
    <property type="match status" value="2"/>
</dbReference>
<dbReference type="InterPro" id="IPR029052">
    <property type="entry name" value="Metallo-depent_PP-like"/>
</dbReference>
<evidence type="ECO:0000259" key="8">
    <source>
        <dbReference type="Pfam" id="PF14008"/>
    </source>
</evidence>
<evidence type="ECO:0000259" key="9">
    <source>
        <dbReference type="Pfam" id="PF16656"/>
    </source>
</evidence>
<dbReference type="InterPro" id="IPR041792">
    <property type="entry name" value="MPP_PAP"/>
</dbReference>
<dbReference type="InterPro" id="IPR008963">
    <property type="entry name" value="Purple_acid_Pase-like_N"/>
</dbReference>
<sequence>MVVMASEYRMLEDASGGARASAKPRGHHVNLAALLLVLMLLSCAVHRHFFSTADLVQTRPETDIPSTVEGPFAPRTVPFDGTLTLGSEDLNGSNPRVVRTATGMEPEQIFLALSTPDAMWVSWVTGEAQIGQNVEPLDPSSVASVVVYGTGTNRYTDSVNGTSEIYNQLYPFEGLDNYTSGIIHHVRMTGLEPDTLYFYRVGDPYLGSMSDEHFFTTMPAPGPASFPTRIGVIGDIGLTYNSTSTFDHLVQNRPDLVLMVGDLTYADLYVTNGTGSSSYSQTFPDTPIHETYQPRWDLWGRFMEPLTSSVPFMVIEGNHEKEPQMDNRTFASYQARFAVPFKESGSPNSFYYSFDAGGIHFLMLGAYTDYSQSSAQYAWLERDLANVNRSVTPWLIATWHPPWYNSYTAHYREVECMRMSMEDLLYQNGVDLVLNGHIHAYERMNRVYNYTLDDCGPVHITIGDGGNHEKIALKHADDEPGLCPDISSTGDDFGTCGFNFDSGPAAGRFCWQSQPEWSAYREASFGHGIIEVINSTHLLWTWHRNQDLFSGVGDQLYIVRQPGICFNQSFE</sequence>
<dbReference type="InterPro" id="IPR039331">
    <property type="entry name" value="PAPs-like"/>
</dbReference>
<dbReference type="SUPFAM" id="SSF49363">
    <property type="entry name" value="Purple acid phosphatase, N-terminal domain"/>
    <property type="match status" value="1"/>
</dbReference>
<keyword evidence="4" id="KW-0325">Glycoprotein</keyword>
<comment type="catalytic activity">
    <reaction evidence="5">
        <text>a phosphate monoester + H2O = an alcohol + phosphate</text>
        <dbReference type="Rhea" id="RHEA:15017"/>
        <dbReference type="ChEBI" id="CHEBI:15377"/>
        <dbReference type="ChEBI" id="CHEBI:30879"/>
        <dbReference type="ChEBI" id="CHEBI:43474"/>
        <dbReference type="ChEBI" id="CHEBI:67140"/>
        <dbReference type="EC" id="3.1.3.2"/>
    </reaction>
</comment>
<dbReference type="GO" id="GO:0003993">
    <property type="term" value="F:acid phosphatase activity"/>
    <property type="evidence" value="ECO:0000318"/>
    <property type="project" value="GO_Central"/>
</dbReference>
<feature type="domain" description="Purple acid phosphatase N-terminal" evidence="9">
    <location>
        <begin position="106"/>
        <end position="217"/>
    </location>
</feature>
<dbReference type="Pfam" id="PF16656">
    <property type="entry name" value="Pur_ac_phosph_N"/>
    <property type="match status" value="1"/>
</dbReference>
<evidence type="ECO:0000259" key="7">
    <source>
        <dbReference type="Pfam" id="PF00149"/>
    </source>
</evidence>
<evidence type="ECO:0000313" key="11">
    <source>
        <dbReference type="Proteomes" id="UP000244005"/>
    </source>
</evidence>
<evidence type="ECO:0000256" key="6">
    <source>
        <dbReference type="SAM" id="Phobius"/>
    </source>
</evidence>
<name>A0A2R6WSR4_MARPO</name>
<evidence type="ECO:0000313" key="10">
    <source>
        <dbReference type="EMBL" id="PTQ36897.1"/>
    </source>
</evidence>
<dbReference type="Proteomes" id="UP000244005">
    <property type="component" value="Unassembled WGS sequence"/>
</dbReference>
<dbReference type="PANTHER" id="PTHR22953:SF153">
    <property type="entry name" value="PURPLE ACID PHOSPHATASE"/>
    <property type="match status" value="1"/>
</dbReference>
<keyword evidence="6" id="KW-0812">Transmembrane</keyword>
<gene>
    <name evidence="10" type="ORF">MARPO_0061s0137</name>
</gene>
<dbReference type="Gene3D" id="2.60.40.380">
    <property type="entry name" value="Purple acid phosphatase-like, N-terminal"/>
    <property type="match status" value="1"/>
</dbReference>
<feature type="transmembrane region" description="Helical" evidence="6">
    <location>
        <begin position="29"/>
        <end position="50"/>
    </location>
</feature>
<dbReference type="InterPro" id="IPR004843">
    <property type="entry name" value="Calcineurin-like_PHP"/>
</dbReference>
<keyword evidence="11" id="KW-1185">Reference proteome</keyword>
<dbReference type="Pfam" id="PF14008">
    <property type="entry name" value="Metallophos_C"/>
    <property type="match status" value="1"/>
</dbReference>
<dbReference type="Pfam" id="PF00149">
    <property type="entry name" value="Metallophos"/>
    <property type="match status" value="1"/>
</dbReference>
<dbReference type="SUPFAM" id="SSF56300">
    <property type="entry name" value="Metallo-dependent phosphatases"/>
    <property type="match status" value="1"/>
</dbReference>
<protein>
    <recommendedName>
        <fullName evidence="5">Purple acid phosphatase</fullName>
        <ecNumber evidence="5">3.1.3.2</ecNumber>
    </recommendedName>
</protein>
<proteinExistence type="inferred from homology"/>
<dbReference type="EMBL" id="KZ772733">
    <property type="protein sequence ID" value="PTQ36897.1"/>
    <property type="molecule type" value="Genomic_DNA"/>
</dbReference>
<comment type="similarity">
    <text evidence="1 5">Belongs to the metallophosphoesterase superfamily. Purple acid phosphatase family.</text>
</comment>
<keyword evidence="3 5" id="KW-0378">Hydrolase</keyword>
<keyword evidence="6" id="KW-1133">Transmembrane helix</keyword>
<dbReference type="GO" id="GO:0046872">
    <property type="term" value="F:metal ion binding"/>
    <property type="evidence" value="ECO:0007669"/>
    <property type="project" value="InterPro"/>
</dbReference>
<evidence type="ECO:0000256" key="3">
    <source>
        <dbReference type="ARBA" id="ARBA00022801"/>
    </source>
</evidence>
<dbReference type="InterPro" id="IPR025733">
    <property type="entry name" value="PAPs_C"/>
</dbReference>
<organism evidence="10 11">
    <name type="scientific">Marchantia polymorpha</name>
    <name type="common">Common liverwort</name>
    <name type="synonym">Marchantia aquatica</name>
    <dbReference type="NCBI Taxonomy" id="3197"/>
    <lineage>
        <taxon>Eukaryota</taxon>
        <taxon>Viridiplantae</taxon>
        <taxon>Streptophyta</taxon>
        <taxon>Embryophyta</taxon>
        <taxon>Marchantiophyta</taxon>
        <taxon>Marchantiopsida</taxon>
        <taxon>Marchantiidae</taxon>
        <taxon>Marchantiales</taxon>
        <taxon>Marchantiaceae</taxon>
        <taxon>Marchantia</taxon>
    </lineage>
</organism>
<dbReference type="InterPro" id="IPR015914">
    <property type="entry name" value="PAPs_N"/>
</dbReference>
<accession>A0A2R6WSR4</accession>
<dbReference type="OrthoDB" id="45007at2759"/>
<dbReference type="EC" id="3.1.3.2" evidence="5"/>
<dbReference type="CDD" id="cd00839">
    <property type="entry name" value="MPP_PAPs"/>
    <property type="match status" value="1"/>
</dbReference>
<feature type="domain" description="Purple acid phosphatase C-terminal" evidence="8">
    <location>
        <begin position="508"/>
        <end position="547"/>
    </location>
</feature>
<dbReference type="OMA" id="VEHMARN"/>
<keyword evidence="6" id="KW-0472">Membrane</keyword>
<keyword evidence="2" id="KW-0732">Signal</keyword>
<evidence type="ECO:0000256" key="5">
    <source>
        <dbReference type="RuleBase" id="RU361203"/>
    </source>
</evidence>
<dbReference type="Gramene" id="Mp1g23830.1">
    <property type="protein sequence ID" value="Mp1g23830.1.cds"/>
    <property type="gene ID" value="Mp1g23830"/>
</dbReference>
<reference evidence="11" key="1">
    <citation type="journal article" date="2017" name="Cell">
        <title>Insights into land plant evolution garnered from the Marchantia polymorpha genome.</title>
        <authorList>
            <person name="Bowman J.L."/>
            <person name="Kohchi T."/>
            <person name="Yamato K.T."/>
            <person name="Jenkins J."/>
            <person name="Shu S."/>
            <person name="Ishizaki K."/>
            <person name="Yamaoka S."/>
            <person name="Nishihama R."/>
            <person name="Nakamura Y."/>
            <person name="Berger F."/>
            <person name="Adam C."/>
            <person name="Aki S.S."/>
            <person name="Althoff F."/>
            <person name="Araki T."/>
            <person name="Arteaga-Vazquez M.A."/>
            <person name="Balasubrmanian S."/>
            <person name="Barry K."/>
            <person name="Bauer D."/>
            <person name="Boehm C.R."/>
            <person name="Briginshaw L."/>
            <person name="Caballero-Perez J."/>
            <person name="Catarino B."/>
            <person name="Chen F."/>
            <person name="Chiyoda S."/>
            <person name="Chovatia M."/>
            <person name="Davies K.M."/>
            <person name="Delmans M."/>
            <person name="Demura T."/>
            <person name="Dierschke T."/>
            <person name="Dolan L."/>
            <person name="Dorantes-Acosta A.E."/>
            <person name="Eklund D.M."/>
            <person name="Florent S.N."/>
            <person name="Flores-Sandoval E."/>
            <person name="Fujiyama A."/>
            <person name="Fukuzawa H."/>
            <person name="Galik B."/>
            <person name="Grimanelli D."/>
            <person name="Grimwood J."/>
            <person name="Grossniklaus U."/>
            <person name="Hamada T."/>
            <person name="Haseloff J."/>
            <person name="Hetherington A.J."/>
            <person name="Higo A."/>
            <person name="Hirakawa Y."/>
            <person name="Hundley H.N."/>
            <person name="Ikeda Y."/>
            <person name="Inoue K."/>
            <person name="Inoue S.I."/>
            <person name="Ishida S."/>
            <person name="Jia Q."/>
            <person name="Kakita M."/>
            <person name="Kanazawa T."/>
            <person name="Kawai Y."/>
            <person name="Kawashima T."/>
            <person name="Kennedy M."/>
            <person name="Kinose K."/>
            <person name="Kinoshita T."/>
            <person name="Kohara Y."/>
            <person name="Koide E."/>
            <person name="Komatsu K."/>
            <person name="Kopischke S."/>
            <person name="Kubo M."/>
            <person name="Kyozuka J."/>
            <person name="Lagercrantz U."/>
            <person name="Lin S.S."/>
            <person name="Lindquist E."/>
            <person name="Lipzen A.M."/>
            <person name="Lu C.W."/>
            <person name="De Luna E."/>
            <person name="Martienssen R.A."/>
            <person name="Minamino N."/>
            <person name="Mizutani M."/>
            <person name="Mizutani M."/>
            <person name="Mochizuki N."/>
            <person name="Monte I."/>
            <person name="Mosher R."/>
            <person name="Nagasaki H."/>
            <person name="Nakagami H."/>
            <person name="Naramoto S."/>
            <person name="Nishitani K."/>
            <person name="Ohtani M."/>
            <person name="Okamoto T."/>
            <person name="Okumura M."/>
            <person name="Phillips J."/>
            <person name="Pollak B."/>
            <person name="Reinders A."/>
            <person name="Rovekamp M."/>
            <person name="Sano R."/>
            <person name="Sawa S."/>
            <person name="Schmid M.W."/>
            <person name="Shirakawa M."/>
            <person name="Solano R."/>
            <person name="Spunde A."/>
            <person name="Suetsugu N."/>
            <person name="Sugano S."/>
            <person name="Sugiyama A."/>
            <person name="Sun R."/>
            <person name="Suzuki Y."/>
            <person name="Takenaka M."/>
            <person name="Takezawa D."/>
            <person name="Tomogane H."/>
            <person name="Tsuzuki M."/>
            <person name="Ueda T."/>
            <person name="Umeda M."/>
            <person name="Ward J.M."/>
            <person name="Watanabe Y."/>
            <person name="Yazaki K."/>
            <person name="Yokoyama R."/>
            <person name="Yoshitake Y."/>
            <person name="Yotsui I."/>
            <person name="Zachgo S."/>
            <person name="Schmutz J."/>
        </authorList>
    </citation>
    <scope>NUCLEOTIDE SEQUENCE [LARGE SCALE GENOMIC DNA]</scope>
    <source>
        <strain evidence="11">Tak-1</strain>
    </source>
</reference>
<feature type="domain" description="Calcineurin-like phosphoesterase" evidence="7">
    <location>
        <begin position="229"/>
        <end position="441"/>
    </location>
</feature>
<evidence type="ECO:0000256" key="2">
    <source>
        <dbReference type="ARBA" id="ARBA00022729"/>
    </source>
</evidence>
<dbReference type="AlphaFoldDB" id="A0A2R6WSR4"/>